<name>A0A1A3MUM0_MYCAS</name>
<dbReference type="CDD" id="cd05289">
    <property type="entry name" value="MDR_like_2"/>
    <property type="match status" value="1"/>
</dbReference>
<dbReference type="InterPro" id="IPR050700">
    <property type="entry name" value="YIM1/Zinc_Alcohol_DH_Fams"/>
</dbReference>
<sequence>MKALRQHADGLRLEEIARPEPGPDEVLVRVHAAAITRDELTWSADRLPATPSYELCGVVESTGEEVIALTPFDRDGVAAEFAAVPKSLLAPKPSALTVEQAAALPMPGTTAWQALVVHGNVRRGERVLITGARGGVGHIAAQLARNLGAVLVEEGEACDLLFDTTGGDALARSADGAARVVTIAAEAPGAQYFVVEPDGAQLSALPELQPQIDSVFPLDQFEAAFARTTEHGKRGKVVLRVS</sequence>
<dbReference type="SMART" id="SM00829">
    <property type="entry name" value="PKS_ER"/>
    <property type="match status" value="1"/>
</dbReference>
<organism evidence="2 3">
    <name type="scientific">Mycobacterium asiaticum</name>
    <dbReference type="NCBI Taxonomy" id="1790"/>
    <lineage>
        <taxon>Bacteria</taxon>
        <taxon>Bacillati</taxon>
        <taxon>Actinomycetota</taxon>
        <taxon>Actinomycetes</taxon>
        <taxon>Mycobacteriales</taxon>
        <taxon>Mycobacteriaceae</taxon>
        <taxon>Mycobacterium</taxon>
    </lineage>
</organism>
<reference evidence="2 3" key="1">
    <citation type="submission" date="2016-06" db="EMBL/GenBank/DDBJ databases">
        <authorList>
            <person name="Kjaerup R.B."/>
            <person name="Dalgaard T.S."/>
            <person name="Juul-Madsen H.R."/>
        </authorList>
    </citation>
    <scope>NUCLEOTIDE SEQUENCE [LARGE SCALE GENOMIC DNA]</scope>
    <source>
        <strain evidence="2 3">1245139.5</strain>
    </source>
</reference>
<comment type="caution">
    <text evidence="2">The sequence shown here is derived from an EMBL/GenBank/DDBJ whole genome shotgun (WGS) entry which is preliminary data.</text>
</comment>
<gene>
    <name evidence="2" type="ORF">A5636_01265</name>
</gene>
<dbReference type="PANTHER" id="PTHR11695:SF294">
    <property type="entry name" value="RETICULON-4-INTERACTING PROTEIN 1, MITOCHONDRIAL"/>
    <property type="match status" value="1"/>
</dbReference>
<evidence type="ECO:0000313" key="2">
    <source>
        <dbReference type="EMBL" id="OBK13623.1"/>
    </source>
</evidence>
<dbReference type="Gene3D" id="3.40.50.720">
    <property type="entry name" value="NAD(P)-binding Rossmann-like Domain"/>
    <property type="match status" value="2"/>
</dbReference>
<dbReference type="EMBL" id="LZLQ01000111">
    <property type="protein sequence ID" value="OBK13623.1"/>
    <property type="molecule type" value="Genomic_DNA"/>
</dbReference>
<protein>
    <recommendedName>
        <fullName evidence="1">Enoyl reductase (ER) domain-containing protein</fullName>
    </recommendedName>
</protein>
<feature type="domain" description="Enoyl reductase (ER)" evidence="1">
    <location>
        <begin position="6"/>
        <end position="239"/>
    </location>
</feature>
<dbReference type="SUPFAM" id="SSF50129">
    <property type="entry name" value="GroES-like"/>
    <property type="match status" value="1"/>
</dbReference>
<dbReference type="InterPro" id="IPR020843">
    <property type="entry name" value="ER"/>
</dbReference>
<dbReference type="AlphaFoldDB" id="A0A1A3MUM0"/>
<dbReference type="InterPro" id="IPR011032">
    <property type="entry name" value="GroES-like_sf"/>
</dbReference>
<dbReference type="RefSeq" id="WP_065159807.1">
    <property type="nucleotide sequence ID" value="NZ_LZLQ01000111.1"/>
</dbReference>
<dbReference type="Pfam" id="PF08240">
    <property type="entry name" value="ADH_N"/>
    <property type="match status" value="1"/>
</dbReference>
<dbReference type="SUPFAM" id="SSF51735">
    <property type="entry name" value="NAD(P)-binding Rossmann-fold domains"/>
    <property type="match status" value="1"/>
</dbReference>
<dbReference type="OrthoDB" id="3727682at2"/>
<dbReference type="InterPro" id="IPR036291">
    <property type="entry name" value="NAD(P)-bd_dom_sf"/>
</dbReference>
<keyword evidence="3" id="KW-1185">Reference proteome</keyword>
<evidence type="ECO:0000259" key="1">
    <source>
        <dbReference type="SMART" id="SM00829"/>
    </source>
</evidence>
<dbReference type="Gene3D" id="3.90.180.10">
    <property type="entry name" value="Medium-chain alcohol dehydrogenases, catalytic domain"/>
    <property type="match status" value="2"/>
</dbReference>
<dbReference type="PANTHER" id="PTHR11695">
    <property type="entry name" value="ALCOHOL DEHYDROGENASE RELATED"/>
    <property type="match status" value="1"/>
</dbReference>
<accession>A0A1A3MUM0</accession>
<dbReference type="InterPro" id="IPR013154">
    <property type="entry name" value="ADH-like_N"/>
</dbReference>
<dbReference type="Proteomes" id="UP000093629">
    <property type="component" value="Unassembled WGS sequence"/>
</dbReference>
<proteinExistence type="predicted"/>
<evidence type="ECO:0000313" key="3">
    <source>
        <dbReference type="Proteomes" id="UP000093629"/>
    </source>
</evidence>
<dbReference type="GO" id="GO:0016491">
    <property type="term" value="F:oxidoreductase activity"/>
    <property type="evidence" value="ECO:0007669"/>
    <property type="project" value="InterPro"/>
</dbReference>